<comment type="caution">
    <text evidence="1">The sequence shown here is derived from an EMBL/GenBank/DDBJ whole genome shotgun (WGS) entry which is preliminary data.</text>
</comment>
<sequence>NSSPPTLLRLRMMAKLSRILHGGGGGGGGSWLGKVGGRKRVVVNTRARPATRNRQVNIMRKPRRYKKPKSTMWGKAQDVALLSDLHGTSLYLR</sequence>
<protein>
    <submittedName>
        <fullName evidence="1">Uncharacterized protein</fullName>
    </submittedName>
</protein>
<feature type="non-terminal residue" evidence="1">
    <location>
        <position position="1"/>
    </location>
</feature>
<dbReference type="EMBL" id="JAWZYT010000626">
    <property type="protein sequence ID" value="KAK4320988.1"/>
    <property type="molecule type" value="Genomic_DNA"/>
</dbReference>
<proteinExistence type="predicted"/>
<evidence type="ECO:0000313" key="2">
    <source>
        <dbReference type="Proteomes" id="UP001292094"/>
    </source>
</evidence>
<name>A0AAE1UE41_9EUCA</name>
<evidence type="ECO:0000313" key="1">
    <source>
        <dbReference type="EMBL" id="KAK4320988.1"/>
    </source>
</evidence>
<dbReference type="Proteomes" id="UP001292094">
    <property type="component" value="Unassembled WGS sequence"/>
</dbReference>
<keyword evidence="2" id="KW-1185">Reference proteome</keyword>
<reference evidence="1" key="1">
    <citation type="submission" date="2023-11" db="EMBL/GenBank/DDBJ databases">
        <title>Genome assemblies of two species of porcelain crab, Petrolisthes cinctipes and Petrolisthes manimaculis (Anomura: Porcellanidae).</title>
        <authorList>
            <person name="Angst P."/>
        </authorList>
    </citation>
    <scope>NUCLEOTIDE SEQUENCE</scope>
    <source>
        <strain evidence="1">PB745_02</strain>
        <tissue evidence="1">Gill</tissue>
    </source>
</reference>
<gene>
    <name evidence="1" type="ORF">Pmani_008157</name>
</gene>
<accession>A0AAE1UE41</accession>
<dbReference type="AlphaFoldDB" id="A0AAE1UE41"/>
<organism evidence="1 2">
    <name type="scientific">Petrolisthes manimaculis</name>
    <dbReference type="NCBI Taxonomy" id="1843537"/>
    <lineage>
        <taxon>Eukaryota</taxon>
        <taxon>Metazoa</taxon>
        <taxon>Ecdysozoa</taxon>
        <taxon>Arthropoda</taxon>
        <taxon>Crustacea</taxon>
        <taxon>Multicrustacea</taxon>
        <taxon>Malacostraca</taxon>
        <taxon>Eumalacostraca</taxon>
        <taxon>Eucarida</taxon>
        <taxon>Decapoda</taxon>
        <taxon>Pleocyemata</taxon>
        <taxon>Anomura</taxon>
        <taxon>Galatheoidea</taxon>
        <taxon>Porcellanidae</taxon>
        <taxon>Petrolisthes</taxon>
    </lineage>
</organism>